<dbReference type="InterPro" id="IPR014048">
    <property type="entry name" value="MethylDNA_cys_MeTrfase_DNA-bd"/>
</dbReference>
<dbReference type="EC" id="2.1.1.63" evidence="3"/>
<dbReference type="GO" id="GO:0032259">
    <property type="term" value="P:methylation"/>
    <property type="evidence" value="ECO:0007669"/>
    <property type="project" value="UniProtKB-KW"/>
</dbReference>
<dbReference type="PROSITE" id="PS00374">
    <property type="entry name" value="MGMT"/>
    <property type="match status" value="1"/>
</dbReference>
<organism evidence="10 11">
    <name type="scientific">Desulfosarcina widdelii</name>
    <dbReference type="NCBI Taxonomy" id="947919"/>
    <lineage>
        <taxon>Bacteria</taxon>
        <taxon>Pseudomonadati</taxon>
        <taxon>Thermodesulfobacteriota</taxon>
        <taxon>Desulfobacteria</taxon>
        <taxon>Desulfobacterales</taxon>
        <taxon>Desulfosarcinaceae</taxon>
        <taxon>Desulfosarcina</taxon>
    </lineage>
</organism>
<dbReference type="InterPro" id="IPR036388">
    <property type="entry name" value="WH-like_DNA-bd_sf"/>
</dbReference>
<dbReference type="CDD" id="cd06445">
    <property type="entry name" value="ATase"/>
    <property type="match status" value="1"/>
</dbReference>
<keyword evidence="4 10" id="KW-0489">Methyltransferase</keyword>
<dbReference type="KEGG" id="dwd:DSCW_63500"/>
<dbReference type="OrthoDB" id="9802228at2"/>
<keyword evidence="7" id="KW-0234">DNA repair</keyword>
<keyword evidence="6" id="KW-0227">DNA damage</keyword>
<dbReference type="Pfam" id="PF01035">
    <property type="entry name" value="DNA_binding_1"/>
    <property type="match status" value="1"/>
</dbReference>
<dbReference type="InterPro" id="IPR036217">
    <property type="entry name" value="MethylDNA_cys_MeTrfase_DNAb"/>
</dbReference>
<dbReference type="InterPro" id="IPR001497">
    <property type="entry name" value="MethylDNA_cys_MeTrfase_AS"/>
</dbReference>
<comment type="catalytic activity">
    <reaction evidence="8">
        <text>a 6-O-methyl-2'-deoxyguanosine in DNA + L-cysteinyl-[protein] = S-methyl-L-cysteinyl-[protein] + a 2'-deoxyguanosine in DNA</text>
        <dbReference type="Rhea" id="RHEA:24000"/>
        <dbReference type="Rhea" id="RHEA-COMP:10131"/>
        <dbReference type="Rhea" id="RHEA-COMP:10132"/>
        <dbReference type="Rhea" id="RHEA-COMP:11367"/>
        <dbReference type="Rhea" id="RHEA-COMP:11368"/>
        <dbReference type="ChEBI" id="CHEBI:29950"/>
        <dbReference type="ChEBI" id="CHEBI:82612"/>
        <dbReference type="ChEBI" id="CHEBI:85445"/>
        <dbReference type="ChEBI" id="CHEBI:85448"/>
        <dbReference type="EC" id="2.1.1.63"/>
    </reaction>
</comment>
<keyword evidence="5 10" id="KW-0808">Transferase</keyword>
<dbReference type="FunFam" id="1.10.10.10:FF:000214">
    <property type="entry name" value="Methylated-DNA--protein-cysteine methyltransferase"/>
    <property type="match status" value="1"/>
</dbReference>
<accession>A0A5K7ZGX8</accession>
<comment type="catalytic activity">
    <reaction evidence="1">
        <text>a 4-O-methyl-thymidine in DNA + L-cysteinyl-[protein] = a thymidine in DNA + S-methyl-L-cysteinyl-[protein]</text>
        <dbReference type="Rhea" id="RHEA:53428"/>
        <dbReference type="Rhea" id="RHEA-COMP:10131"/>
        <dbReference type="Rhea" id="RHEA-COMP:10132"/>
        <dbReference type="Rhea" id="RHEA-COMP:13555"/>
        <dbReference type="Rhea" id="RHEA-COMP:13556"/>
        <dbReference type="ChEBI" id="CHEBI:29950"/>
        <dbReference type="ChEBI" id="CHEBI:82612"/>
        <dbReference type="ChEBI" id="CHEBI:137386"/>
        <dbReference type="ChEBI" id="CHEBI:137387"/>
        <dbReference type="EC" id="2.1.1.63"/>
    </reaction>
</comment>
<dbReference type="RefSeq" id="WP_155307514.1">
    <property type="nucleotide sequence ID" value="NZ_AP021875.1"/>
</dbReference>
<evidence type="ECO:0000256" key="5">
    <source>
        <dbReference type="ARBA" id="ARBA00022679"/>
    </source>
</evidence>
<evidence type="ECO:0000313" key="11">
    <source>
        <dbReference type="Proteomes" id="UP000427769"/>
    </source>
</evidence>
<comment type="similarity">
    <text evidence="2">Belongs to the MGMT family.</text>
</comment>
<dbReference type="EMBL" id="AP021875">
    <property type="protein sequence ID" value="BBO78933.1"/>
    <property type="molecule type" value="Genomic_DNA"/>
</dbReference>
<proteinExistence type="inferred from homology"/>
<dbReference type="SUPFAM" id="SSF46767">
    <property type="entry name" value="Methylated DNA-protein cysteine methyltransferase, C-terminal domain"/>
    <property type="match status" value="1"/>
</dbReference>
<dbReference type="Proteomes" id="UP000427769">
    <property type="component" value="Chromosome"/>
</dbReference>
<name>A0A5K7ZGX8_9BACT</name>
<evidence type="ECO:0000313" key="10">
    <source>
        <dbReference type="EMBL" id="BBO78933.1"/>
    </source>
</evidence>
<protein>
    <recommendedName>
        <fullName evidence="3">methylated-DNA--[protein]-cysteine S-methyltransferase</fullName>
        <ecNumber evidence="3">2.1.1.63</ecNumber>
    </recommendedName>
</protein>
<evidence type="ECO:0000256" key="4">
    <source>
        <dbReference type="ARBA" id="ARBA00022603"/>
    </source>
</evidence>
<dbReference type="NCBIfam" id="TIGR00589">
    <property type="entry name" value="ogt"/>
    <property type="match status" value="1"/>
</dbReference>
<feature type="domain" description="Methylated-DNA-[protein]-cysteine S-methyltransferase DNA binding" evidence="9">
    <location>
        <begin position="87"/>
        <end position="165"/>
    </location>
</feature>
<dbReference type="AlphaFoldDB" id="A0A5K7ZGX8"/>
<evidence type="ECO:0000256" key="3">
    <source>
        <dbReference type="ARBA" id="ARBA00011918"/>
    </source>
</evidence>
<reference evidence="10 11" key="1">
    <citation type="submission" date="2019-11" db="EMBL/GenBank/DDBJ databases">
        <title>Comparative genomics of hydrocarbon-degrading Desulfosarcina strains.</title>
        <authorList>
            <person name="Watanabe M."/>
            <person name="Kojima H."/>
            <person name="Fukui M."/>
        </authorList>
    </citation>
    <scope>NUCLEOTIDE SEQUENCE [LARGE SCALE GENOMIC DNA]</scope>
    <source>
        <strain evidence="10 11">PP31</strain>
    </source>
</reference>
<keyword evidence="11" id="KW-1185">Reference proteome</keyword>
<evidence type="ECO:0000256" key="8">
    <source>
        <dbReference type="ARBA" id="ARBA00049348"/>
    </source>
</evidence>
<sequence>MSHYRIVETDFGYAVAAFEPDPFRLLEIRLPQANLQAASQHFDERLWRIDREHPLASEVARDLVGYFNGKAIDTPWQWMDLSRFTPSQQAVYRAVAGIPYGGTASYGQVARMAGLPRAARFVGTTMANNPYPVLIPCHRVIRSDGSAGLFGGGEALKVRMLALEAANR</sequence>
<dbReference type="PANTHER" id="PTHR10815">
    <property type="entry name" value="METHYLATED-DNA--PROTEIN-CYSTEINE METHYLTRANSFERASE"/>
    <property type="match status" value="1"/>
</dbReference>
<evidence type="ECO:0000256" key="1">
    <source>
        <dbReference type="ARBA" id="ARBA00001286"/>
    </source>
</evidence>
<evidence type="ECO:0000259" key="9">
    <source>
        <dbReference type="Pfam" id="PF01035"/>
    </source>
</evidence>
<evidence type="ECO:0000256" key="7">
    <source>
        <dbReference type="ARBA" id="ARBA00023204"/>
    </source>
</evidence>
<dbReference type="PANTHER" id="PTHR10815:SF13">
    <property type="entry name" value="METHYLATED-DNA--PROTEIN-CYSTEINE METHYLTRANSFERASE"/>
    <property type="match status" value="1"/>
</dbReference>
<gene>
    <name evidence="10" type="ORF">DSCW_63500</name>
</gene>
<dbReference type="GO" id="GO:0003908">
    <property type="term" value="F:methylated-DNA-[protein]-cysteine S-methyltransferase activity"/>
    <property type="evidence" value="ECO:0007669"/>
    <property type="project" value="UniProtKB-EC"/>
</dbReference>
<dbReference type="GO" id="GO:0006281">
    <property type="term" value="P:DNA repair"/>
    <property type="evidence" value="ECO:0007669"/>
    <property type="project" value="UniProtKB-KW"/>
</dbReference>
<dbReference type="Gene3D" id="1.10.10.10">
    <property type="entry name" value="Winged helix-like DNA-binding domain superfamily/Winged helix DNA-binding domain"/>
    <property type="match status" value="1"/>
</dbReference>
<evidence type="ECO:0000256" key="6">
    <source>
        <dbReference type="ARBA" id="ARBA00022763"/>
    </source>
</evidence>
<evidence type="ECO:0000256" key="2">
    <source>
        <dbReference type="ARBA" id="ARBA00008711"/>
    </source>
</evidence>